<name>A0A0C6G1Q6_9HYPH</name>
<keyword evidence="7" id="KW-0614">Plasmid</keyword>
<dbReference type="Pfam" id="PF13458">
    <property type="entry name" value="Peripla_BP_6"/>
    <property type="match status" value="1"/>
</dbReference>
<dbReference type="InterPro" id="IPR051010">
    <property type="entry name" value="BCAA_transport"/>
</dbReference>
<reference evidence="7 8" key="1">
    <citation type="journal article" date="2015" name="Genome Announc.">
        <title>Complete Genome Sequence of Methylobacterium aquaticum Strain 22A, Isolated from Racomitrium japonicum Moss.</title>
        <authorList>
            <person name="Tani A."/>
            <person name="Ogura Y."/>
            <person name="Hayashi T."/>
            <person name="Kimbara K."/>
        </authorList>
    </citation>
    <scope>NUCLEOTIDE SEQUENCE [LARGE SCALE GENOMIC DNA]</scope>
    <source>
        <strain evidence="7 8">MA-22A</strain>
        <plasmid evidence="8">Plasmid pMaq22A_2p DNA</plasmid>
    </source>
</reference>
<keyword evidence="4" id="KW-0029">Amino-acid transport</keyword>
<dbReference type="EMBL" id="AP014706">
    <property type="protein sequence ID" value="BAQ49895.1"/>
    <property type="molecule type" value="Genomic_DNA"/>
</dbReference>
<dbReference type="PATRIC" id="fig|270351.10.peg.7025"/>
<dbReference type="Gene3D" id="3.40.50.2300">
    <property type="match status" value="2"/>
</dbReference>
<dbReference type="PANTHER" id="PTHR30483:SF37">
    <property type="entry name" value="ABC TRANSPORTER SUBSTRATE-BINDING PROTEIN"/>
    <property type="match status" value="1"/>
</dbReference>
<keyword evidence="3 5" id="KW-0732">Signal</keyword>
<dbReference type="InterPro" id="IPR028082">
    <property type="entry name" value="Peripla_BP_I"/>
</dbReference>
<geneLocation type="plasmid" evidence="8">
    <name>pMaq22A_2p DNA</name>
</geneLocation>
<dbReference type="RefSeq" id="WP_060851014.1">
    <property type="nucleotide sequence ID" value="NZ_AP014706.1"/>
</dbReference>
<evidence type="ECO:0000256" key="2">
    <source>
        <dbReference type="ARBA" id="ARBA00022448"/>
    </source>
</evidence>
<evidence type="ECO:0000256" key="1">
    <source>
        <dbReference type="ARBA" id="ARBA00010062"/>
    </source>
</evidence>
<gene>
    <name evidence="7" type="primary">livK</name>
    <name evidence="7" type="ORF">Maq22A_2p40495</name>
</gene>
<keyword evidence="2" id="KW-0813">Transport</keyword>
<dbReference type="OrthoDB" id="7251828at2"/>
<proteinExistence type="inferred from homology"/>
<comment type="similarity">
    <text evidence="1">Belongs to the leucine-binding protein family.</text>
</comment>
<protein>
    <submittedName>
        <fullName evidence="7">ABC-type branched-chain amino acid transport systems, periplasmic component</fullName>
    </submittedName>
</protein>
<evidence type="ECO:0000256" key="5">
    <source>
        <dbReference type="SAM" id="SignalP"/>
    </source>
</evidence>
<feature type="chain" id="PRO_5002189638" evidence="5">
    <location>
        <begin position="30"/>
        <end position="409"/>
    </location>
</feature>
<dbReference type="KEGG" id="maqu:Maq22A_2p40495"/>
<dbReference type="GO" id="GO:0006865">
    <property type="term" value="P:amino acid transport"/>
    <property type="evidence" value="ECO:0007669"/>
    <property type="project" value="UniProtKB-KW"/>
</dbReference>
<evidence type="ECO:0000256" key="3">
    <source>
        <dbReference type="ARBA" id="ARBA00022729"/>
    </source>
</evidence>
<evidence type="ECO:0000313" key="7">
    <source>
        <dbReference type="EMBL" id="BAQ49895.1"/>
    </source>
</evidence>
<accession>A0A0C6G1Q6</accession>
<reference evidence="8" key="2">
    <citation type="submission" date="2015-01" db="EMBL/GenBank/DDBJ databases">
        <title>Complete genome sequence of Methylobacterium aquaticum strain 22A.</title>
        <authorList>
            <person name="Tani A."/>
            <person name="Ogura Y."/>
            <person name="Hayashi T."/>
        </authorList>
    </citation>
    <scope>NUCLEOTIDE SEQUENCE [LARGE SCALE GENOMIC DNA]</scope>
    <source>
        <strain evidence="8">MA-22A</strain>
        <plasmid evidence="8">Plasmid pMaq22A_2p DNA</plasmid>
    </source>
</reference>
<dbReference type="PANTHER" id="PTHR30483">
    <property type="entry name" value="LEUCINE-SPECIFIC-BINDING PROTEIN"/>
    <property type="match status" value="1"/>
</dbReference>
<dbReference type="Proteomes" id="UP000061432">
    <property type="component" value="Plasmid pMaq22A_2p"/>
</dbReference>
<dbReference type="PRINTS" id="PR00337">
    <property type="entry name" value="LEUILEVALBP"/>
</dbReference>
<evidence type="ECO:0000256" key="4">
    <source>
        <dbReference type="ARBA" id="ARBA00022970"/>
    </source>
</evidence>
<dbReference type="SUPFAM" id="SSF53822">
    <property type="entry name" value="Periplasmic binding protein-like I"/>
    <property type="match status" value="1"/>
</dbReference>
<dbReference type="AlphaFoldDB" id="A0A0C6G1Q6"/>
<sequence>MSTLWTRLRVLTAAVLTGGAVLATGAALAQDLKIGVVNPFSGGMALYGDEMTRGYEIAVAQANAGGGVLGRKIALVRGSATNPQEAIAAVEQLVGRDKVDLLSGTYVTAISNAASEAALNNGKLYWETNALARDLTDRGLPNFARSGPDSRSFAQRSVEGVLQLAIPKLGKAPKDTRVWIEHEDSAFGTSIAKEQERLLKAAGVGTTLSAHSARAIDLSDSILRAKNANPDIWLSTGYVTDHNLLLRTAREQGFRPKAMILTGTGDTFETRDAVGKDFLDGILLVSYPRGDIGEAYGPGAGAFLKAYREKYGRDPIAPQAMSAFVGLKILIETIAAAKSTEYEKVIAAAAKMDKPFGTYETGYGVKYDETMQNTRALPVIAQWQGGDVRAVYPKEALAPGVTMIDLGRK</sequence>
<dbReference type="InterPro" id="IPR000709">
    <property type="entry name" value="Leu_Ile_Val-bd"/>
</dbReference>
<dbReference type="CDD" id="cd06340">
    <property type="entry name" value="PBP1_ABC_ligand_binding-like"/>
    <property type="match status" value="1"/>
</dbReference>
<organism evidence="7 8">
    <name type="scientific">Methylobacterium aquaticum</name>
    <dbReference type="NCBI Taxonomy" id="270351"/>
    <lineage>
        <taxon>Bacteria</taxon>
        <taxon>Pseudomonadati</taxon>
        <taxon>Pseudomonadota</taxon>
        <taxon>Alphaproteobacteria</taxon>
        <taxon>Hyphomicrobiales</taxon>
        <taxon>Methylobacteriaceae</taxon>
        <taxon>Methylobacterium</taxon>
    </lineage>
</organism>
<feature type="domain" description="Leucine-binding protein" evidence="6">
    <location>
        <begin position="32"/>
        <end position="356"/>
    </location>
</feature>
<evidence type="ECO:0000313" key="8">
    <source>
        <dbReference type="Proteomes" id="UP000061432"/>
    </source>
</evidence>
<evidence type="ECO:0000259" key="6">
    <source>
        <dbReference type="Pfam" id="PF13458"/>
    </source>
</evidence>
<dbReference type="InterPro" id="IPR028081">
    <property type="entry name" value="Leu-bd"/>
</dbReference>
<feature type="signal peptide" evidence="5">
    <location>
        <begin position="1"/>
        <end position="29"/>
    </location>
</feature>